<gene>
    <name evidence="12" type="ORF">N7G274_007095</name>
</gene>
<evidence type="ECO:0000256" key="5">
    <source>
        <dbReference type="ARBA" id="ARBA00022692"/>
    </source>
</evidence>
<dbReference type="Proteomes" id="UP001590950">
    <property type="component" value="Unassembled WGS sequence"/>
</dbReference>
<evidence type="ECO:0000256" key="4">
    <source>
        <dbReference type="ARBA" id="ARBA00022502"/>
    </source>
</evidence>
<reference evidence="12 13" key="1">
    <citation type="submission" date="2024-09" db="EMBL/GenBank/DDBJ databases">
        <title>Rethinking Asexuality: The Enigmatic Case of Functional Sexual Genes in Lepraria (Stereocaulaceae).</title>
        <authorList>
            <person name="Doellman M."/>
            <person name="Sun Y."/>
            <person name="Barcenas-Pena A."/>
            <person name="Lumbsch H.T."/>
            <person name="Grewe F."/>
        </authorList>
    </citation>
    <scope>NUCLEOTIDE SEQUENCE [LARGE SCALE GENOMIC DNA]</scope>
    <source>
        <strain evidence="12 13">Mercado 3170</strain>
    </source>
</reference>
<evidence type="ECO:0000313" key="13">
    <source>
        <dbReference type="Proteomes" id="UP001590950"/>
    </source>
</evidence>
<evidence type="ECO:0000256" key="7">
    <source>
        <dbReference type="ARBA" id="ARBA00022989"/>
    </source>
</evidence>
<feature type="region of interest" description="Disordered" evidence="10">
    <location>
        <begin position="1"/>
        <end position="25"/>
    </location>
</feature>
<comment type="pathway">
    <text evidence="2">Glycolipid biosynthesis; glycosylphosphatidylinositol-anchor biosynthesis.</text>
</comment>
<evidence type="ECO:0000256" key="2">
    <source>
        <dbReference type="ARBA" id="ARBA00004687"/>
    </source>
</evidence>
<keyword evidence="6" id="KW-0256">Endoplasmic reticulum</keyword>
<feature type="transmembrane region" description="Helical" evidence="11">
    <location>
        <begin position="39"/>
        <end position="58"/>
    </location>
</feature>
<evidence type="ECO:0000256" key="1">
    <source>
        <dbReference type="ARBA" id="ARBA00004477"/>
    </source>
</evidence>
<keyword evidence="4" id="KW-0337">GPI-anchor biosynthesis</keyword>
<dbReference type="PANTHER" id="PTHR21072">
    <property type="entry name" value="GPI TRANSAMIDASE COMPONENT PIG-S"/>
    <property type="match status" value="1"/>
</dbReference>
<organism evidence="12 13">
    <name type="scientific">Stereocaulon virgatum</name>
    <dbReference type="NCBI Taxonomy" id="373712"/>
    <lineage>
        <taxon>Eukaryota</taxon>
        <taxon>Fungi</taxon>
        <taxon>Dikarya</taxon>
        <taxon>Ascomycota</taxon>
        <taxon>Pezizomycotina</taxon>
        <taxon>Lecanoromycetes</taxon>
        <taxon>OSLEUM clade</taxon>
        <taxon>Lecanoromycetidae</taxon>
        <taxon>Lecanorales</taxon>
        <taxon>Lecanorineae</taxon>
        <taxon>Stereocaulaceae</taxon>
        <taxon>Stereocaulon</taxon>
    </lineage>
</organism>
<keyword evidence="13" id="KW-1185">Reference proteome</keyword>
<dbReference type="Pfam" id="PF10510">
    <property type="entry name" value="PIG-S"/>
    <property type="match status" value="1"/>
</dbReference>
<comment type="subcellular location">
    <subcellularLocation>
        <location evidence="1">Endoplasmic reticulum membrane</location>
        <topology evidence="1">Multi-pass membrane protein</topology>
    </subcellularLocation>
</comment>
<comment type="caution">
    <text evidence="12">The sequence shown here is derived from an EMBL/GenBank/DDBJ whole genome shotgun (WGS) entry which is preliminary data.</text>
</comment>
<keyword evidence="7 11" id="KW-1133">Transmembrane helix</keyword>
<evidence type="ECO:0000256" key="11">
    <source>
        <dbReference type="SAM" id="Phobius"/>
    </source>
</evidence>
<evidence type="ECO:0000256" key="9">
    <source>
        <dbReference type="ARBA" id="ARBA00023180"/>
    </source>
</evidence>
<dbReference type="EMBL" id="JBEFKJ010000022">
    <property type="protein sequence ID" value="KAL2040192.1"/>
    <property type="molecule type" value="Genomic_DNA"/>
</dbReference>
<accession>A0ABR4A2M2</accession>
<keyword evidence="5 11" id="KW-0812">Transmembrane</keyword>
<evidence type="ECO:0000256" key="6">
    <source>
        <dbReference type="ARBA" id="ARBA00022824"/>
    </source>
</evidence>
<evidence type="ECO:0000256" key="8">
    <source>
        <dbReference type="ARBA" id="ARBA00023136"/>
    </source>
</evidence>
<keyword evidence="8 11" id="KW-0472">Membrane</keyword>
<dbReference type="PANTHER" id="PTHR21072:SF13">
    <property type="entry name" value="GPI TRANSAMIDASE COMPONENT PIG-S"/>
    <property type="match status" value="1"/>
</dbReference>
<proteinExistence type="inferred from homology"/>
<evidence type="ECO:0000256" key="3">
    <source>
        <dbReference type="ARBA" id="ARBA00005316"/>
    </source>
</evidence>
<evidence type="ECO:0008006" key="14">
    <source>
        <dbReference type="Google" id="ProtNLM"/>
    </source>
</evidence>
<sequence length="597" mass="64851">MTPGTDVGEGNRDHKLRFPVQSSNKPPAETLEGIRVRGLVIVSFWAVVIFLGLPVWLWTTSIHRARLPLREMLDWADGKACKPSFPLQIAIEAPSLQDAEAAHLVRMTQHALDDLNEFSAHHLRLRLTTSLSNLSRRNASIPESQGLDIDEGFQSYRDSDVRDDSALTVRLRAYEGVQAARSELQSHSTILDIVYPPNQIPSVSSSSSALAAFIANKLKELFAEEQAIIANILSQSAGGIQSASQSPYVSPAAGSGSREIRSRPNRSINPEMAARLASRMTRSLKYAPTYHITMSLFTPSASPSSWNVESALAAYFTPLLDSISAVSNFTVDTQVQLYATFSPSVHPPEYDTEHGVWTLQEEDLSGFINAAEWPLSPSIGAGPTLNFVLYVSDQATSPLVVKGSQASSWLIPQWGGVVILNPEDANATSPESTLSKEAIQPALLTFSHQLLSFLGAPQTPPSLPLQLQTLTRIRAASLLLSASSTMGSLARLTVALPSIAIPETVSIAVDTTLSHLRGTCDALKEGKFTEALENARIAEAEAERGFFEKSMVGQVYFPDEHKVAVYLPLLGPIGVPLTMSALKELKRVWALRNAQRP</sequence>
<protein>
    <recommendedName>
        <fullName evidence="14">GPI transamidase component PIG-S</fullName>
    </recommendedName>
</protein>
<comment type="similarity">
    <text evidence="3">Belongs to the PIGS family.</text>
</comment>
<dbReference type="InterPro" id="IPR019540">
    <property type="entry name" value="PtdIno-glycan_biosynth_class_S"/>
</dbReference>
<name>A0ABR4A2M2_9LECA</name>
<evidence type="ECO:0000313" key="12">
    <source>
        <dbReference type="EMBL" id="KAL2040192.1"/>
    </source>
</evidence>
<keyword evidence="9" id="KW-0325">Glycoprotein</keyword>
<evidence type="ECO:0000256" key="10">
    <source>
        <dbReference type="SAM" id="MobiDB-lite"/>
    </source>
</evidence>